<dbReference type="GeneID" id="35601039"/>
<sequence>MASRWPRNRSQDSVQAAFLLFSLEAWRNGPHATGTSGDSAYISAVGSRSYMMAVGLQRAADCGAISPGEAPYNYAENMPQDGCRALLSYWINLYKTDARKGSNTTATWTNIPSGGSRMHLGIIPFNGKNGDVSISIARGSTTAAAN</sequence>
<proteinExistence type="predicted"/>
<dbReference type="RefSeq" id="XP_023626924.1">
    <property type="nucleotide sequence ID" value="XM_023771156.1"/>
</dbReference>
<keyword evidence="2" id="KW-1185">Reference proteome</keyword>
<evidence type="ECO:0000313" key="2">
    <source>
        <dbReference type="Proteomes" id="UP000225277"/>
    </source>
</evidence>
<name>A0A2D3V000_9PEZI</name>
<organism evidence="1 2">
    <name type="scientific">Ramularia collo-cygni</name>
    <dbReference type="NCBI Taxonomy" id="112498"/>
    <lineage>
        <taxon>Eukaryota</taxon>
        <taxon>Fungi</taxon>
        <taxon>Dikarya</taxon>
        <taxon>Ascomycota</taxon>
        <taxon>Pezizomycotina</taxon>
        <taxon>Dothideomycetes</taxon>
        <taxon>Dothideomycetidae</taxon>
        <taxon>Mycosphaerellales</taxon>
        <taxon>Mycosphaerellaceae</taxon>
        <taxon>Ramularia</taxon>
    </lineage>
</organism>
<dbReference type="STRING" id="112498.A0A2D3V000"/>
<reference evidence="1 2" key="1">
    <citation type="submission" date="2016-03" db="EMBL/GenBank/DDBJ databases">
        <authorList>
            <person name="Ploux O."/>
        </authorList>
    </citation>
    <scope>NUCLEOTIDE SEQUENCE [LARGE SCALE GENOMIC DNA]</scope>
    <source>
        <strain evidence="1 2">URUG2</strain>
    </source>
</reference>
<evidence type="ECO:0000313" key="1">
    <source>
        <dbReference type="EMBL" id="CZT20035.1"/>
    </source>
</evidence>
<dbReference type="OrthoDB" id="1046782at2759"/>
<dbReference type="Proteomes" id="UP000225277">
    <property type="component" value="Unassembled WGS sequence"/>
</dbReference>
<dbReference type="EMBL" id="FJUY01000008">
    <property type="protein sequence ID" value="CZT20035.1"/>
    <property type="molecule type" value="Genomic_DNA"/>
</dbReference>
<accession>A0A2D3V000</accession>
<gene>
    <name evidence="1" type="ORF">RCC_05892</name>
</gene>
<dbReference type="AlphaFoldDB" id="A0A2D3V000"/>
<protein>
    <submittedName>
        <fullName evidence="1">Uncharacterized protein</fullName>
    </submittedName>
</protein>